<evidence type="ECO:0000256" key="2">
    <source>
        <dbReference type="ARBA" id="ARBA00022630"/>
    </source>
</evidence>
<dbReference type="SUPFAM" id="SSF51905">
    <property type="entry name" value="FAD/NAD(P)-binding domain"/>
    <property type="match status" value="2"/>
</dbReference>
<evidence type="ECO:0000256" key="3">
    <source>
        <dbReference type="ARBA" id="ARBA00022827"/>
    </source>
</evidence>
<dbReference type="PANTHER" id="PTHR43557:SF2">
    <property type="entry name" value="RIESKE DOMAIN-CONTAINING PROTEIN-RELATED"/>
    <property type="match status" value="1"/>
</dbReference>
<dbReference type="EMBL" id="JBHLWV010000021">
    <property type="protein sequence ID" value="MFC0315687.1"/>
    <property type="molecule type" value="Genomic_DNA"/>
</dbReference>
<dbReference type="PRINTS" id="PR00411">
    <property type="entry name" value="PNDRDTASEI"/>
</dbReference>
<dbReference type="Gene3D" id="3.50.50.60">
    <property type="entry name" value="FAD/NAD(P)-binding domain"/>
    <property type="match status" value="2"/>
</dbReference>
<accession>A0ABV6H9X5</accession>
<reference evidence="7 8" key="1">
    <citation type="submission" date="2024-09" db="EMBL/GenBank/DDBJ databases">
        <authorList>
            <person name="Sun Q."/>
            <person name="Mori K."/>
        </authorList>
    </citation>
    <scope>NUCLEOTIDE SEQUENCE [LARGE SCALE GENOMIC DNA]</scope>
    <source>
        <strain evidence="7 8">CCM 7957</strain>
    </source>
</reference>
<keyword evidence="3" id="KW-0274">FAD</keyword>
<dbReference type="SUPFAM" id="SSF55424">
    <property type="entry name" value="FAD/NAD-linked reductases, dimerisation (C-terminal) domain"/>
    <property type="match status" value="1"/>
</dbReference>
<proteinExistence type="predicted"/>
<evidence type="ECO:0000313" key="8">
    <source>
        <dbReference type="Proteomes" id="UP001589783"/>
    </source>
</evidence>
<dbReference type="PRINTS" id="PR00368">
    <property type="entry name" value="FADPNR"/>
</dbReference>
<evidence type="ECO:0000313" key="7">
    <source>
        <dbReference type="EMBL" id="MFC0315687.1"/>
    </source>
</evidence>
<dbReference type="PANTHER" id="PTHR43557">
    <property type="entry name" value="APOPTOSIS-INDUCING FACTOR 1"/>
    <property type="match status" value="1"/>
</dbReference>
<comment type="cofactor">
    <cofactor evidence="1">
        <name>FAD</name>
        <dbReference type="ChEBI" id="CHEBI:57692"/>
    </cofactor>
</comment>
<protein>
    <submittedName>
        <fullName evidence="7">NAD(P)/FAD-dependent oxidoreductase</fullName>
    </submittedName>
</protein>
<dbReference type="Pfam" id="PF07992">
    <property type="entry name" value="Pyr_redox_2"/>
    <property type="match status" value="1"/>
</dbReference>
<feature type="domain" description="Reductase C-terminal" evidence="6">
    <location>
        <begin position="313"/>
        <end position="379"/>
    </location>
</feature>
<dbReference type="Gene3D" id="3.30.390.30">
    <property type="match status" value="1"/>
</dbReference>
<keyword evidence="2" id="KW-0285">Flavoprotein</keyword>
<dbReference type="RefSeq" id="WP_382364639.1">
    <property type="nucleotide sequence ID" value="NZ_JBHLWV010000021.1"/>
</dbReference>
<keyword evidence="4" id="KW-0560">Oxidoreductase</keyword>
<gene>
    <name evidence="7" type="ORF">ACFFJD_12595</name>
</gene>
<evidence type="ECO:0000256" key="1">
    <source>
        <dbReference type="ARBA" id="ARBA00001974"/>
    </source>
</evidence>
<dbReference type="InterPro" id="IPR050446">
    <property type="entry name" value="FAD-oxidoreductase/Apoptosis"/>
</dbReference>
<dbReference type="Pfam" id="PF14759">
    <property type="entry name" value="Reductase_C"/>
    <property type="match status" value="1"/>
</dbReference>
<dbReference type="InterPro" id="IPR016156">
    <property type="entry name" value="FAD/NAD-linked_Rdtase_dimer_sf"/>
</dbReference>
<dbReference type="InterPro" id="IPR023753">
    <property type="entry name" value="FAD/NAD-binding_dom"/>
</dbReference>
<organism evidence="7 8">
    <name type="scientific">Gordonia phosphorivorans</name>
    <dbReference type="NCBI Taxonomy" id="1056982"/>
    <lineage>
        <taxon>Bacteria</taxon>
        <taxon>Bacillati</taxon>
        <taxon>Actinomycetota</taxon>
        <taxon>Actinomycetes</taxon>
        <taxon>Mycobacteriales</taxon>
        <taxon>Gordoniaceae</taxon>
        <taxon>Gordonia</taxon>
    </lineage>
</organism>
<dbReference type="Proteomes" id="UP001589783">
    <property type="component" value="Unassembled WGS sequence"/>
</dbReference>
<dbReference type="InterPro" id="IPR036188">
    <property type="entry name" value="FAD/NAD-bd_sf"/>
</dbReference>
<sequence>MTGVLIVGSGVAGATAALTLRAEGYTGPVTVIGAESGLPYRRTALSKDLLAADLSAERIRLQKPEVWAARDIDVVGGVAAVDVDPGARTLTLNDGRRLPYRALILATGGRPIRPDWLDEEVPSLRMLADAERIRATIREHGGVVVIGGGLIGLELAASVAAAGLSAVVLEAGDRVLGRVVPAEVSEVVAAVHRDRGVRVHCGARVVSADPSGAVLADGTRIAGAVVAALGMVPNIGPARSAGAAVQRRGIVVDECLRTTVDGIYAAGDVATGGAADGEHWFGAQDQGAAVARSVLADFAGESAPVYAQVPRAWTTQYDLTLQMVGAPTADGEVAIDGDLAAGSATVTVTGPAGLLGAVTVGRAAAARELRARLAAGLEATGALGSTV</sequence>
<keyword evidence="8" id="KW-1185">Reference proteome</keyword>
<comment type="caution">
    <text evidence="7">The sequence shown here is derived from an EMBL/GenBank/DDBJ whole genome shotgun (WGS) entry which is preliminary data.</text>
</comment>
<evidence type="ECO:0000256" key="4">
    <source>
        <dbReference type="ARBA" id="ARBA00023002"/>
    </source>
</evidence>
<dbReference type="InterPro" id="IPR028202">
    <property type="entry name" value="Reductase_C"/>
</dbReference>
<evidence type="ECO:0000259" key="5">
    <source>
        <dbReference type="Pfam" id="PF07992"/>
    </source>
</evidence>
<name>A0ABV6H9X5_9ACTN</name>
<evidence type="ECO:0000259" key="6">
    <source>
        <dbReference type="Pfam" id="PF14759"/>
    </source>
</evidence>
<feature type="domain" description="FAD/NAD(P)-binding" evidence="5">
    <location>
        <begin position="4"/>
        <end position="287"/>
    </location>
</feature>